<keyword evidence="1" id="KW-0812">Transmembrane</keyword>
<feature type="domain" description="DUF1206" evidence="2">
    <location>
        <begin position="193"/>
        <end position="261"/>
    </location>
</feature>
<feature type="transmembrane region" description="Helical" evidence="1">
    <location>
        <begin position="98"/>
        <end position="115"/>
    </location>
</feature>
<sequence length="267" mass="28157">MNGQRKHEIESLAKAGYVAKGIVYILVGALTAMSALGMGGKKASNSDALLQVKSFPGGSFLLGILAVGLLGYALWRFIQAIKDTENKGSDSKGMLKRIGYAISGLLYGSLAFVAFKMATGDGGGSGGGGSREKDMLSTLLDKPFGKYMAIIIGLIIIGKGLNQLYKGITASFMKDVTGLPRDRFDVLKKAGQAGFSARGIVFGIVGFLFVKAAWLQQPNKAGGTESAFSFLQTSPFGNLLLAIVALGLIGYGIFMFVQSRYSNISIH</sequence>
<feature type="transmembrane region" description="Helical" evidence="1">
    <location>
        <begin position="21"/>
        <end position="40"/>
    </location>
</feature>
<reference evidence="3 4" key="1">
    <citation type="submission" date="2018-11" db="EMBL/GenBank/DDBJ databases">
        <title>Rufibacter latericius sp. nov., isolated from water in Baiyang Lake.</title>
        <authorList>
            <person name="Yang Y."/>
        </authorList>
    </citation>
    <scope>NUCLEOTIDE SEQUENCE [LARGE SCALE GENOMIC DNA]</scope>
    <source>
        <strain evidence="3 4">R-22-1c-1</strain>
    </source>
</reference>
<comment type="caution">
    <text evidence="3">The sequence shown here is derived from an EMBL/GenBank/DDBJ whole genome shotgun (WGS) entry which is preliminary data.</text>
</comment>
<organism evidence="3 4">
    <name type="scientific">Rufibacter latericius</name>
    <dbReference type="NCBI Taxonomy" id="2487040"/>
    <lineage>
        <taxon>Bacteria</taxon>
        <taxon>Pseudomonadati</taxon>
        <taxon>Bacteroidota</taxon>
        <taxon>Cytophagia</taxon>
        <taxon>Cytophagales</taxon>
        <taxon>Hymenobacteraceae</taxon>
        <taxon>Rufibacter</taxon>
    </lineage>
</organism>
<dbReference type="EMBL" id="RJJD01000003">
    <property type="protein sequence ID" value="RNI29104.1"/>
    <property type="molecule type" value="Genomic_DNA"/>
</dbReference>
<dbReference type="Pfam" id="PF06724">
    <property type="entry name" value="DUF1206"/>
    <property type="match status" value="3"/>
</dbReference>
<evidence type="ECO:0000313" key="4">
    <source>
        <dbReference type="Proteomes" id="UP000272117"/>
    </source>
</evidence>
<dbReference type="InterPro" id="IPR009597">
    <property type="entry name" value="DUF1206"/>
</dbReference>
<feature type="transmembrane region" description="Helical" evidence="1">
    <location>
        <begin position="195"/>
        <end position="216"/>
    </location>
</feature>
<feature type="transmembrane region" description="Helical" evidence="1">
    <location>
        <begin position="236"/>
        <end position="257"/>
    </location>
</feature>
<accession>A0A3M9MUA8</accession>
<dbReference type="AlphaFoldDB" id="A0A3M9MUA8"/>
<feature type="domain" description="DUF1206" evidence="2">
    <location>
        <begin position="98"/>
        <end position="169"/>
    </location>
</feature>
<protein>
    <submittedName>
        <fullName evidence="3">DUF1206 domain-containing protein</fullName>
    </submittedName>
</protein>
<dbReference type="OrthoDB" id="5702018at2"/>
<feature type="domain" description="DUF1206" evidence="2">
    <location>
        <begin position="15"/>
        <end position="82"/>
    </location>
</feature>
<proteinExistence type="predicted"/>
<keyword evidence="1" id="KW-0472">Membrane</keyword>
<feature type="transmembrane region" description="Helical" evidence="1">
    <location>
        <begin position="144"/>
        <end position="165"/>
    </location>
</feature>
<evidence type="ECO:0000256" key="1">
    <source>
        <dbReference type="SAM" id="Phobius"/>
    </source>
</evidence>
<keyword evidence="4" id="KW-1185">Reference proteome</keyword>
<evidence type="ECO:0000313" key="3">
    <source>
        <dbReference type="EMBL" id="RNI29104.1"/>
    </source>
</evidence>
<name>A0A3M9MUA8_9BACT</name>
<evidence type="ECO:0000259" key="2">
    <source>
        <dbReference type="Pfam" id="PF06724"/>
    </source>
</evidence>
<dbReference type="Proteomes" id="UP000272117">
    <property type="component" value="Unassembled WGS sequence"/>
</dbReference>
<dbReference type="RefSeq" id="WP_123126164.1">
    <property type="nucleotide sequence ID" value="NZ_RJJD01000003.1"/>
</dbReference>
<gene>
    <name evidence="3" type="ORF">EFB08_06645</name>
</gene>
<feature type="transmembrane region" description="Helical" evidence="1">
    <location>
        <begin position="60"/>
        <end position="78"/>
    </location>
</feature>
<keyword evidence="1" id="KW-1133">Transmembrane helix</keyword>